<evidence type="ECO:0000256" key="1">
    <source>
        <dbReference type="SAM" id="Coils"/>
    </source>
</evidence>
<gene>
    <name evidence="2" type="ORF">C1SCF055_LOCUS24787</name>
</gene>
<reference evidence="2" key="1">
    <citation type="submission" date="2022-10" db="EMBL/GenBank/DDBJ databases">
        <authorList>
            <person name="Chen Y."/>
            <person name="Dougan E. K."/>
            <person name="Chan C."/>
            <person name="Rhodes N."/>
            <person name="Thang M."/>
        </authorList>
    </citation>
    <scope>NUCLEOTIDE SEQUENCE</scope>
</reference>
<sequence>VPPKDFSHGAEAASLLVRLVRALPRGFLLRTMLEPLVQELLEAIFCDWPRTLPSLQDLKESEVTCERLGQLSTYAQLISGLRANLQVAQKATEEMKQKESTASMLAKTKSRAYEELRVQVRRLEDERDQSRVAKDVAQKQCAEAEEFFEVFKQQTKLALNDYGEMQYREATIRSDLNNLQVHCKEKDLLISELRNQTTALTHETHELEEKLLKVREEMERRTADVELLPELYKKLQYYESEEASSRAVHGVEFARRVVDEVLGKSMEELTGRLPSSMPMEKRTQICMDSVVDHLVSAMRDAEKLKEQVLKMQQLLEEVKQLVPIWNEHTMQDVVEAYDEDAAVHRQVTGFTCPDFHTP</sequence>
<feature type="non-terminal residue" evidence="2">
    <location>
        <position position="358"/>
    </location>
</feature>
<keyword evidence="4" id="KW-1185">Reference proteome</keyword>
<keyword evidence="1" id="KW-0175">Coiled coil</keyword>
<evidence type="ECO:0000313" key="2">
    <source>
        <dbReference type="EMBL" id="CAI3998492.1"/>
    </source>
</evidence>
<dbReference type="OrthoDB" id="419929at2759"/>
<evidence type="ECO:0000313" key="3">
    <source>
        <dbReference type="EMBL" id="CAL4785804.1"/>
    </source>
</evidence>
<feature type="coiled-coil region" evidence="1">
    <location>
        <begin position="294"/>
        <end position="321"/>
    </location>
</feature>
<dbReference type="EMBL" id="CAMXCT010002490">
    <property type="protein sequence ID" value="CAI3998492.1"/>
    <property type="molecule type" value="Genomic_DNA"/>
</dbReference>
<dbReference type="Proteomes" id="UP001152797">
    <property type="component" value="Unassembled WGS sequence"/>
</dbReference>
<dbReference type="EMBL" id="CAMXCT030002490">
    <property type="protein sequence ID" value="CAL4785804.1"/>
    <property type="molecule type" value="Genomic_DNA"/>
</dbReference>
<evidence type="ECO:0000313" key="4">
    <source>
        <dbReference type="Proteomes" id="UP001152797"/>
    </source>
</evidence>
<organism evidence="2">
    <name type="scientific">Cladocopium goreaui</name>
    <dbReference type="NCBI Taxonomy" id="2562237"/>
    <lineage>
        <taxon>Eukaryota</taxon>
        <taxon>Sar</taxon>
        <taxon>Alveolata</taxon>
        <taxon>Dinophyceae</taxon>
        <taxon>Suessiales</taxon>
        <taxon>Symbiodiniaceae</taxon>
        <taxon>Cladocopium</taxon>
    </lineage>
</organism>
<feature type="coiled-coil region" evidence="1">
    <location>
        <begin position="78"/>
        <end position="140"/>
    </location>
</feature>
<accession>A0A9P1CTX6</accession>
<reference evidence="3 4" key="2">
    <citation type="submission" date="2024-05" db="EMBL/GenBank/DDBJ databases">
        <authorList>
            <person name="Chen Y."/>
            <person name="Shah S."/>
            <person name="Dougan E. K."/>
            <person name="Thang M."/>
            <person name="Chan C."/>
        </authorList>
    </citation>
    <scope>NUCLEOTIDE SEQUENCE [LARGE SCALE GENOMIC DNA]</scope>
</reference>
<comment type="caution">
    <text evidence="2">The sequence shown here is derived from an EMBL/GenBank/DDBJ whole genome shotgun (WGS) entry which is preliminary data.</text>
</comment>
<dbReference type="EMBL" id="CAMXCT020002490">
    <property type="protein sequence ID" value="CAL1151867.1"/>
    <property type="molecule type" value="Genomic_DNA"/>
</dbReference>
<name>A0A9P1CTX6_9DINO</name>
<protein>
    <submittedName>
        <fullName evidence="3">Ammonium transporter</fullName>
    </submittedName>
</protein>
<dbReference type="AlphaFoldDB" id="A0A9P1CTX6"/>
<proteinExistence type="predicted"/>